<accession>A0A151T0I6</accession>
<evidence type="ECO:0000313" key="2">
    <source>
        <dbReference type="EMBL" id="KYP60574.1"/>
    </source>
</evidence>
<feature type="domain" description="Retroviral polymerase SH3-like" evidence="1">
    <location>
        <begin position="97"/>
        <end position="153"/>
    </location>
</feature>
<gene>
    <name evidence="2" type="ORF">KK1_022981</name>
</gene>
<dbReference type="InterPro" id="IPR057670">
    <property type="entry name" value="SH3_retrovirus"/>
</dbReference>
<protein>
    <recommendedName>
        <fullName evidence="1">Retroviral polymerase SH3-like domain-containing protein</fullName>
    </recommendedName>
</protein>
<reference evidence="2 3" key="1">
    <citation type="journal article" date="2012" name="Nat. Biotechnol.">
        <title>Draft genome sequence of pigeonpea (Cajanus cajan), an orphan legume crop of resource-poor farmers.</title>
        <authorList>
            <person name="Varshney R.K."/>
            <person name="Chen W."/>
            <person name="Li Y."/>
            <person name="Bharti A.K."/>
            <person name="Saxena R.K."/>
            <person name="Schlueter J.A."/>
            <person name="Donoghue M.T."/>
            <person name="Azam S."/>
            <person name="Fan G."/>
            <person name="Whaley A.M."/>
            <person name="Farmer A.D."/>
            <person name="Sheridan J."/>
            <person name="Iwata A."/>
            <person name="Tuteja R."/>
            <person name="Penmetsa R.V."/>
            <person name="Wu W."/>
            <person name="Upadhyaya H.D."/>
            <person name="Yang S.P."/>
            <person name="Shah T."/>
            <person name="Saxena K.B."/>
            <person name="Michael T."/>
            <person name="McCombie W.R."/>
            <person name="Yang B."/>
            <person name="Zhang G."/>
            <person name="Yang H."/>
            <person name="Wang J."/>
            <person name="Spillane C."/>
            <person name="Cook D.R."/>
            <person name="May G.D."/>
            <person name="Xu X."/>
            <person name="Jackson S.A."/>
        </authorList>
    </citation>
    <scope>NUCLEOTIDE SEQUENCE [LARGE SCALE GENOMIC DNA]</scope>
    <source>
        <strain evidence="3">cv. Asha</strain>
    </source>
</reference>
<dbReference type="AlphaFoldDB" id="A0A151T0I6"/>
<keyword evidence="3" id="KW-1185">Reference proteome</keyword>
<evidence type="ECO:0000259" key="1">
    <source>
        <dbReference type="Pfam" id="PF25597"/>
    </source>
</evidence>
<name>A0A151T0I6_CAJCA</name>
<evidence type="ECO:0000313" key="3">
    <source>
        <dbReference type="Proteomes" id="UP000075243"/>
    </source>
</evidence>
<organism evidence="2 3">
    <name type="scientific">Cajanus cajan</name>
    <name type="common">Pigeon pea</name>
    <name type="synonym">Cajanus indicus</name>
    <dbReference type="NCBI Taxonomy" id="3821"/>
    <lineage>
        <taxon>Eukaryota</taxon>
        <taxon>Viridiplantae</taxon>
        <taxon>Streptophyta</taxon>
        <taxon>Embryophyta</taxon>
        <taxon>Tracheophyta</taxon>
        <taxon>Spermatophyta</taxon>
        <taxon>Magnoliopsida</taxon>
        <taxon>eudicotyledons</taxon>
        <taxon>Gunneridae</taxon>
        <taxon>Pentapetalae</taxon>
        <taxon>rosids</taxon>
        <taxon>fabids</taxon>
        <taxon>Fabales</taxon>
        <taxon>Fabaceae</taxon>
        <taxon>Papilionoideae</taxon>
        <taxon>50 kb inversion clade</taxon>
        <taxon>NPAAA clade</taxon>
        <taxon>indigoferoid/millettioid clade</taxon>
        <taxon>Phaseoleae</taxon>
        <taxon>Cajanus</taxon>
    </lineage>
</organism>
<dbReference type="EMBL" id="CM003611">
    <property type="protein sequence ID" value="KYP60574.1"/>
    <property type="molecule type" value="Genomic_DNA"/>
</dbReference>
<proteinExistence type="predicted"/>
<dbReference type="Gramene" id="C.cajan_22323.t">
    <property type="protein sequence ID" value="C.cajan_22323.t"/>
    <property type="gene ID" value="C.cajan_22323"/>
</dbReference>
<dbReference type="Pfam" id="PF25597">
    <property type="entry name" value="SH3_retrovirus"/>
    <property type="match status" value="1"/>
</dbReference>
<dbReference type="Proteomes" id="UP000075243">
    <property type="component" value="Chromosome 9"/>
</dbReference>
<sequence>MFLNLQPHEGSVSFRSGKGKIKGIGKKGKSYIPIVNNILYVEGLNYNLLNISQFCNCGYTIVFDKDACIVKQDDGSILFIAQRKNNLCHIYFHPFGCECNILNTKDQLGKFDSKVDKGIFLGYSNTLMTYRVYNSRTSMVEKSIHVRFNDTLMTDMKLLDLEEDFVD</sequence>